<keyword evidence="4 6" id="KW-0067">ATP-binding</keyword>
<evidence type="ECO:0000256" key="2">
    <source>
        <dbReference type="ARBA" id="ARBA00022448"/>
    </source>
</evidence>
<evidence type="ECO:0000256" key="3">
    <source>
        <dbReference type="ARBA" id="ARBA00022741"/>
    </source>
</evidence>
<evidence type="ECO:0000256" key="4">
    <source>
        <dbReference type="ARBA" id="ARBA00022840"/>
    </source>
</evidence>
<reference evidence="6 7" key="1">
    <citation type="submission" date="2019-01" db="EMBL/GenBank/DDBJ databases">
        <authorList>
            <consortium name="Pathogen Informatics"/>
        </authorList>
    </citation>
    <scope>NUCLEOTIDE SEQUENCE [LARGE SCALE GENOMIC DNA]</scope>
    <source>
        <strain evidence="6 7">NCTC10119</strain>
    </source>
</reference>
<dbReference type="Pfam" id="PF00005">
    <property type="entry name" value="ABC_tran"/>
    <property type="match status" value="1"/>
</dbReference>
<evidence type="ECO:0000313" key="7">
    <source>
        <dbReference type="Proteomes" id="UP000289557"/>
    </source>
</evidence>
<dbReference type="InterPro" id="IPR003593">
    <property type="entry name" value="AAA+_ATPase"/>
</dbReference>
<protein>
    <submittedName>
        <fullName evidence="6">ABC transporter ATP-binding protein</fullName>
    </submittedName>
</protein>
<dbReference type="GO" id="GO:0005524">
    <property type="term" value="F:ATP binding"/>
    <property type="evidence" value="ECO:0007669"/>
    <property type="project" value="UniProtKB-KW"/>
</dbReference>
<accession>A0AAV5NA34</accession>
<dbReference type="RefSeq" id="WP_014325522.1">
    <property type="nucleotide sequence ID" value="NZ_AP017318.1"/>
</dbReference>
<dbReference type="SMART" id="SM00382">
    <property type="entry name" value="AAA"/>
    <property type="match status" value="1"/>
</dbReference>
<dbReference type="Gene3D" id="3.40.50.300">
    <property type="entry name" value="P-loop containing nucleotide triphosphate hydrolases"/>
    <property type="match status" value="1"/>
</dbReference>
<dbReference type="GeneID" id="66608917"/>
<dbReference type="InterPro" id="IPR003439">
    <property type="entry name" value="ABC_transporter-like_ATP-bd"/>
</dbReference>
<dbReference type="GO" id="GO:0016887">
    <property type="term" value="F:ATP hydrolysis activity"/>
    <property type="evidence" value="ECO:0007669"/>
    <property type="project" value="InterPro"/>
</dbReference>
<keyword evidence="3" id="KW-0547">Nucleotide-binding</keyword>
<dbReference type="SUPFAM" id="SSF52540">
    <property type="entry name" value="P-loop containing nucleoside triphosphate hydrolases"/>
    <property type="match status" value="1"/>
</dbReference>
<evidence type="ECO:0000259" key="5">
    <source>
        <dbReference type="PROSITE" id="PS50893"/>
    </source>
</evidence>
<sequence length="244" mass="27970">MVNPVLVFDQVSLKYNGAPLLENINFTISPGEHICLLGKSGVGKTSLLNCITNTKTISKGTIYFNGIASNNKDYKQLKKQFSFLDQVPNLIDTDFVYDAIWREAKNNLKWWQRLFLVEPQSLREQIIQILEEVNLKEYVTYIIKDLSGGQKQRVEVAKLFFANSQVLLVDEPTTGLDLINAHKIMELITQFARQKAMTLIFVTHDVEFALKYSDRIIALKNKALVLDQATNKLTKQKLMQIYHD</sequence>
<feature type="domain" description="ABC transporter" evidence="5">
    <location>
        <begin position="6"/>
        <end position="241"/>
    </location>
</feature>
<keyword evidence="2" id="KW-0813">Transport</keyword>
<gene>
    <name evidence="6" type="primary">glnQ</name>
    <name evidence="6" type="ORF">NCTC10119_00312</name>
</gene>
<dbReference type="InterPro" id="IPR050153">
    <property type="entry name" value="Metal_Ion_Import_ABC"/>
</dbReference>
<dbReference type="InterPro" id="IPR017871">
    <property type="entry name" value="ABC_transporter-like_CS"/>
</dbReference>
<dbReference type="PANTHER" id="PTHR42734">
    <property type="entry name" value="METAL TRANSPORT SYSTEM ATP-BINDING PROTEIN TM_0124-RELATED"/>
    <property type="match status" value="1"/>
</dbReference>
<dbReference type="AlphaFoldDB" id="A0AAV5NA34"/>
<dbReference type="Proteomes" id="UP000289557">
    <property type="component" value="Chromosome"/>
</dbReference>
<name>A0AAV5NA34_MYCPM</name>
<dbReference type="PROSITE" id="PS00211">
    <property type="entry name" value="ABC_TRANSPORTER_1"/>
    <property type="match status" value="1"/>
</dbReference>
<proteinExistence type="inferred from homology"/>
<evidence type="ECO:0000256" key="1">
    <source>
        <dbReference type="ARBA" id="ARBA00005417"/>
    </source>
</evidence>
<comment type="similarity">
    <text evidence="1">Belongs to the ABC transporter superfamily.</text>
</comment>
<dbReference type="EMBL" id="LR214945">
    <property type="protein sequence ID" value="VEU57044.1"/>
    <property type="molecule type" value="Genomic_DNA"/>
</dbReference>
<dbReference type="PROSITE" id="PS50893">
    <property type="entry name" value="ABC_TRANSPORTER_2"/>
    <property type="match status" value="1"/>
</dbReference>
<dbReference type="PANTHER" id="PTHR42734:SF6">
    <property type="entry name" value="MOLYBDATE IMPORT ATP-BINDING PROTEIN MOLC"/>
    <property type="match status" value="1"/>
</dbReference>
<organism evidence="6 7">
    <name type="scientific">Mycoplasmoides pneumoniae</name>
    <name type="common">Mycoplasma pneumoniae</name>
    <dbReference type="NCBI Taxonomy" id="2104"/>
    <lineage>
        <taxon>Bacteria</taxon>
        <taxon>Bacillati</taxon>
        <taxon>Mycoplasmatota</taxon>
        <taxon>Mycoplasmoidales</taxon>
        <taxon>Mycoplasmoidaceae</taxon>
        <taxon>Mycoplasmoides</taxon>
    </lineage>
</organism>
<evidence type="ECO:0000313" key="6">
    <source>
        <dbReference type="EMBL" id="VEU57044.1"/>
    </source>
</evidence>
<dbReference type="InterPro" id="IPR027417">
    <property type="entry name" value="P-loop_NTPase"/>
</dbReference>